<dbReference type="EMBL" id="CP014782">
    <property type="protein sequence ID" value="AQS36026.1"/>
    <property type="molecule type" value="Genomic_DNA"/>
</dbReference>
<dbReference type="KEGG" id="spsw:Sps_00834"/>
<proteinExistence type="predicted"/>
<dbReference type="RefSeq" id="WP_169915619.1">
    <property type="nucleotide sequence ID" value="NZ_CP014782.1"/>
</dbReference>
<accession>A0A1S6HKH4</accession>
<dbReference type="STRING" id="225848.Sps_00834"/>
<dbReference type="AlphaFoldDB" id="A0A1S6HKH4"/>
<sequence>MVDEQVTGLYFVGKLHRMWIVYTEMHPERIDGINKDEYLDLLENISKTNGTRYELYSLLLHKR</sequence>
<evidence type="ECO:0000313" key="1">
    <source>
        <dbReference type="EMBL" id="AQS36026.1"/>
    </source>
</evidence>
<dbReference type="Proteomes" id="UP000189545">
    <property type="component" value="Chromosome"/>
</dbReference>
<keyword evidence="2" id="KW-1185">Reference proteome</keyword>
<reference evidence="1 2" key="1">
    <citation type="submission" date="2016-03" db="EMBL/GenBank/DDBJ databases">
        <title>Complete genome sequence of Shewanella psychrophila WP2, a deep sea bacterium isolated from west Pacific sediment.</title>
        <authorList>
            <person name="Xu G."/>
            <person name="Jian H."/>
        </authorList>
    </citation>
    <scope>NUCLEOTIDE SEQUENCE [LARGE SCALE GENOMIC DNA]</scope>
    <source>
        <strain evidence="1 2">WP2</strain>
    </source>
</reference>
<evidence type="ECO:0000313" key="2">
    <source>
        <dbReference type="Proteomes" id="UP000189545"/>
    </source>
</evidence>
<name>A0A1S6HKH4_9GAMM</name>
<organism evidence="1 2">
    <name type="scientific">Shewanella psychrophila</name>
    <dbReference type="NCBI Taxonomy" id="225848"/>
    <lineage>
        <taxon>Bacteria</taxon>
        <taxon>Pseudomonadati</taxon>
        <taxon>Pseudomonadota</taxon>
        <taxon>Gammaproteobacteria</taxon>
        <taxon>Alteromonadales</taxon>
        <taxon>Shewanellaceae</taxon>
        <taxon>Shewanella</taxon>
    </lineage>
</organism>
<gene>
    <name evidence="1" type="ORF">Sps_00834</name>
</gene>
<protein>
    <submittedName>
        <fullName evidence="1">Uncharacterized protein</fullName>
    </submittedName>
</protein>